<dbReference type="KEGG" id="ahg:AHOG_16890"/>
<dbReference type="Proteomes" id="UP000204221">
    <property type="component" value="Chromosome"/>
</dbReference>
<dbReference type="InterPro" id="IPR006059">
    <property type="entry name" value="SBP"/>
</dbReference>
<dbReference type="AlphaFoldDB" id="A0A221W5N7"/>
<dbReference type="PROSITE" id="PS51318">
    <property type="entry name" value="TAT"/>
    <property type="match status" value="1"/>
</dbReference>
<dbReference type="PANTHER" id="PTHR43649:SF14">
    <property type="entry name" value="BLR3389 PROTEIN"/>
    <property type="match status" value="1"/>
</dbReference>
<dbReference type="EMBL" id="CP022521">
    <property type="protein sequence ID" value="ASO21004.1"/>
    <property type="molecule type" value="Genomic_DNA"/>
</dbReference>
<dbReference type="InterPro" id="IPR006311">
    <property type="entry name" value="TAT_signal"/>
</dbReference>
<dbReference type="InterPro" id="IPR050490">
    <property type="entry name" value="Bact_solute-bd_prot1"/>
</dbReference>
<accession>A0A221W5N7</accession>
<sequence length="432" mass="46844">MKEIMLGRRRFMTASAAGLAVLGLAACGGGSDPTRSGTTVWSLEDPVQNPIQEAAIDAFNQGATSRFRLETFANTAYAQRLRVSMGTPNAPAVFFNWGGASIRSYVEVDQVADLTDRLAADTDWRDSFLPAVLDAGRIDGRNYGIPLRGMQPVVLFYHTELFAENDLRPPENWAELLDLVDRFQAMGVTPFALAGTESWTQLMWLEYLVDRLGGEQVFERIAAGEEGAWGDPAVTGALDRITELVDRGAFGTNFSSVNYGAGGASTLFAMGDAAMHLMGTWEYPNQLDQQPDFARDALGWTTFPALEDGTGDPSAVVGNPTNYFSVNSAAADVDEAVEFLREHMNSEAYVDALIDAGDVPAITGIEDRLRTAPNAEYALFIYELVGGAAAFTPSWDQALPPEEAQLMLTTLQEVFLGERDSASFVEVLESGR</sequence>
<name>A0A221W5N7_9PSEU</name>
<dbReference type="Gene3D" id="3.40.190.10">
    <property type="entry name" value="Periplasmic binding protein-like II"/>
    <property type="match status" value="2"/>
</dbReference>
<protein>
    <submittedName>
        <fullName evidence="1">Multiple sugar-binding protein</fullName>
    </submittedName>
</protein>
<gene>
    <name evidence="1" type="primary">msmE1</name>
    <name evidence="1" type="ORF">AHOG_16890</name>
</gene>
<dbReference type="RefSeq" id="WP_211290426.1">
    <property type="nucleotide sequence ID" value="NZ_CP022521.1"/>
</dbReference>
<proteinExistence type="predicted"/>
<dbReference type="Pfam" id="PF01547">
    <property type="entry name" value="SBP_bac_1"/>
    <property type="match status" value="1"/>
</dbReference>
<organism evidence="1 2">
    <name type="scientific">Actinoalloteichus hoggarensis</name>
    <dbReference type="NCBI Taxonomy" id="1470176"/>
    <lineage>
        <taxon>Bacteria</taxon>
        <taxon>Bacillati</taxon>
        <taxon>Actinomycetota</taxon>
        <taxon>Actinomycetes</taxon>
        <taxon>Pseudonocardiales</taxon>
        <taxon>Pseudonocardiaceae</taxon>
        <taxon>Actinoalloteichus</taxon>
    </lineage>
</organism>
<keyword evidence="2" id="KW-1185">Reference proteome</keyword>
<dbReference type="SUPFAM" id="SSF53850">
    <property type="entry name" value="Periplasmic binding protein-like II"/>
    <property type="match status" value="1"/>
</dbReference>
<evidence type="ECO:0000313" key="1">
    <source>
        <dbReference type="EMBL" id="ASO21004.1"/>
    </source>
</evidence>
<dbReference type="PROSITE" id="PS51257">
    <property type="entry name" value="PROKAR_LIPOPROTEIN"/>
    <property type="match status" value="1"/>
</dbReference>
<reference evidence="1 2" key="1">
    <citation type="submission" date="2017-07" db="EMBL/GenBank/DDBJ databases">
        <title>Complete genome sequence of Actinoalloteichus hoggarensis DSM 45943, type strain of Actinoalloteichus hoggarensis.</title>
        <authorList>
            <person name="Ruckert C."/>
            <person name="Nouioui I."/>
            <person name="Willmese J."/>
            <person name="van Wezel G."/>
            <person name="Klenk H.-P."/>
            <person name="Kalinowski J."/>
            <person name="Zotchev S.B."/>
        </authorList>
    </citation>
    <scope>NUCLEOTIDE SEQUENCE [LARGE SCALE GENOMIC DNA]</scope>
    <source>
        <strain evidence="1 2">DSM 45943</strain>
    </source>
</reference>
<dbReference type="PANTHER" id="PTHR43649">
    <property type="entry name" value="ARABINOSE-BINDING PROTEIN-RELATED"/>
    <property type="match status" value="1"/>
</dbReference>
<evidence type="ECO:0000313" key="2">
    <source>
        <dbReference type="Proteomes" id="UP000204221"/>
    </source>
</evidence>